<protein>
    <submittedName>
        <fullName evidence="2">KLTH0C03564p</fullName>
    </submittedName>
</protein>
<dbReference type="RefSeq" id="XP_002552380.1">
    <property type="nucleotide sequence ID" value="XM_002552334.1"/>
</dbReference>
<feature type="domain" description="DNA replication factor Cdt1 C-terminal" evidence="1">
    <location>
        <begin position="444"/>
        <end position="535"/>
    </location>
</feature>
<dbReference type="OrthoDB" id="4058916at2759"/>
<dbReference type="eggNOG" id="ENOG502QRI1">
    <property type="taxonomic scope" value="Eukaryota"/>
</dbReference>
<dbReference type="AlphaFoldDB" id="C5DDT1"/>
<dbReference type="HOGENOM" id="CLU_492622_0_0_1"/>
<evidence type="ECO:0000259" key="1">
    <source>
        <dbReference type="Pfam" id="PF16679"/>
    </source>
</evidence>
<dbReference type="OMA" id="DCLLFHT"/>
<gene>
    <name evidence="2" type="ordered locus">KLTH0C03564g</name>
</gene>
<evidence type="ECO:0000313" key="2">
    <source>
        <dbReference type="EMBL" id="CAR21942.1"/>
    </source>
</evidence>
<dbReference type="GeneID" id="8291244"/>
<dbReference type="STRING" id="559295.C5DDT1"/>
<organism evidence="2 3">
    <name type="scientific">Lachancea thermotolerans (strain ATCC 56472 / CBS 6340 / NRRL Y-8284)</name>
    <name type="common">Yeast</name>
    <name type="synonym">Kluyveromyces thermotolerans</name>
    <dbReference type="NCBI Taxonomy" id="559295"/>
    <lineage>
        <taxon>Eukaryota</taxon>
        <taxon>Fungi</taxon>
        <taxon>Dikarya</taxon>
        <taxon>Ascomycota</taxon>
        <taxon>Saccharomycotina</taxon>
        <taxon>Saccharomycetes</taxon>
        <taxon>Saccharomycetales</taxon>
        <taxon>Saccharomycetaceae</taxon>
        <taxon>Lachancea</taxon>
    </lineage>
</organism>
<dbReference type="InterPro" id="IPR032054">
    <property type="entry name" value="Cdt1_C"/>
</dbReference>
<dbReference type="KEGG" id="lth:KLTH0C03564g"/>
<proteinExistence type="predicted"/>
<evidence type="ECO:0000313" key="3">
    <source>
        <dbReference type="Proteomes" id="UP000002036"/>
    </source>
</evidence>
<dbReference type="InParanoid" id="C5DDT1"/>
<dbReference type="Pfam" id="PF16679">
    <property type="entry name" value="CDT1_C"/>
    <property type="match status" value="1"/>
</dbReference>
<reference evidence="2 3" key="1">
    <citation type="journal article" date="2009" name="Genome Res.">
        <title>Comparative genomics of protoploid Saccharomycetaceae.</title>
        <authorList>
            <consortium name="The Genolevures Consortium"/>
            <person name="Souciet J.-L."/>
            <person name="Dujon B."/>
            <person name="Gaillardin C."/>
            <person name="Johnston M."/>
            <person name="Baret P.V."/>
            <person name="Cliften P."/>
            <person name="Sherman D.J."/>
            <person name="Weissenbach J."/>
            <person name="Westhof E."/>
            <person name="Wincker P."/>
            <person name="Jubin C."/>
            <person name="Poulain J."/>
            <person name="Barbe V."/>
            <person name="Segurens B."/>
            <person name="Artiguenave F."/>
            <person name="Anthouard V."/>
            <person name="Vacherie B."/>
            <person name="Val M.-E."/>
            <person name="Fulton R.S."/>
            <person name="Minx P."/>
            <person name="Wilson R."/>
            <person name="Durrens P."/>
            <person name="Jean G."/>
            <person name="Marck C."/>
            <person name="Martin T."/>
            <person name="Nikolski M."/>
            <person name="Rolland T."/>
            <person name="Seret M.-L."/>
            <person name="Casaregola S."/>
            <person name="Despons L."/>
            <person name="Fairhead C."/>
            <person name="Fischer G."/>
            <person name="Lafontaine I."/>
            <person name="Leh V."/>
            <person name="Lemaire M."/>
            <person name="de Montigny J."/>
            <person name="Neuveglise C."/>
            <person name="Thierry A."/>
            <person name="Blanc-Lenfle I."/>
            <person name="Bleykasten C."/>
            <person name="Diffels J."/>
            <person name="Fritsch E."/>
            <person name="Frangeul L."/>
            <person name="Goeffon A."/>
            <person name="Jauniaux N."/>
            <person name="Kachouri-Lafond R."/>
            <person name="Payen C."/>
            <person name="Potier S."/>
            <person name="Pribylova L."/>
            <person name="Ozanne C."/>
            <person name="Richard G.-F."/>
            <person name="Sacerdot C."/>
            <person name="Straub M.-L."/>
            <person name="Talla E."/>
        </authorList>
    </citation>
    <scope>NUCLEOTIDE SEQUENCE [LARGE SCALE GENOMIC DNA]</scope>
    <source>
        <strain evidence="3">ATCC 56472 / CBS 6340 / NRRL Y-8284</strain>
    </source>
</reference>
<dbReference type="FunCoup" id="C5DDT1">
    <property type="interactions" value="203"/>
</dbReference>
<accession>C5DDT1</accession>
<keyword evidence="3" id="KW-1185">Reference proteome</keyword>
<sequence length="567" mass="64138">MLKVVDLNVITTEDELLPIMKSVLRNESVILLKNYANMETLRTLSGILAKDSPDDLAGFDSNFVGCTKLENGVSVEQFIGSADSVGVQNTALSKMSSRLVKIAIFFARICLAAVNFEKEEAVLNEHNSAVKVTRYHKPISKSVLDLEFDYEDEYVLHNSPGIITVFPVAHGVQFKEHGKWAPLQDPDSILIQTGTLLSHFSNGMHASDSVKISTTNTTYLTIFPALESFVNGQTVSRLLLLNQLQEFPQVAEVLYPKEMAQQNLVKRVDFCKGIFNVTDSVMSLYCVSRSLTSSNPELDKLLPQISNMLKKKVSQDDFLRMMYIWDEAYILEVGNDHEITIGLPPSGLLNTLTNKSRKLRYTELADKWLSDAILQPQILANVPALKIRKRRASSTSDIQGGQVQELHAPRALAQPKKNRTRGYIANTKEKFMFKELSNNENGESLLERIREKERRAAALLSQRERQYEQFLNVKTFQVFDILNSLTPDRPYTTTHLISLIVDSLVDSNNPIGERETYDILLRLQALLKDKIKIIEAEGSLKVFRWPSLDRLVLEKRIKESNEQLFNG</sequence>
<dbReference type="EMBL" id="CU928167">
    <property type="protein sequence ID" value="CAR21942.1"/>
    <property type="molecule type" value="Genomic_DNA"/>
</dbReference>
<dbReference type="Proteomes" id="UP000002036">
    <property type="component" value="Chromosome C"/>
</dbReference>
<name>C5DDT1_LACTC</name>